<organism evidence="3 4">
    <name type="scientific">Oxynema aestuarii AP17</name>
    <dbReference type="NCBI Taxonomy" id="2064643"/>
    <lineage>
        <taxon>Bacteria</taxon>
        <taxon>Bacillati</taxon>
        <taxon>Cyanobacteriota</taxon>
        <taxon>Cyanophyceae</taxon>
        <taxon>Oscillatoriophycideae</taxon>
        <taxon>Oscillatoriales</taxon>
        <taxon>Oscillatoriaceae</taxon>
        <taxon>Oxynema</taxon>
        <taxon>Oxynema aestuarii</taxon>
    </lineage>
</organism>
<feature type="coiled-coil region" evidence="1">
    <location>
        <begin position="296"/>
        <end position="337"/>
    </location>
</feature>
<keyword evidence="1" id="KW-0175">Coiled coil</keyword>
<reference evidence="3 4" key="1">
    <citation type="submission" date="2020-04" db="EMBL/GenBank/DDBJ databases">
        <authorList>
            <person name="Basu S."/>
            <person name="Maruthanayagam V."/>
            <person name="Chakraborty S."/>
            <person name="Pramanik A."/>
            <person name="Mukherjee J."/>
            <person name="Brink B."/>
        </authorList>
    </citation>
    <scope>NUCLEOTIDE SEQUENCE [LARGE SCALE GENOMIC DNA]</scope>
    <source>
        <strain evidence="3 4">AP17</strain>
    </source>
</reference>
<protein>
    <recommendedName>
        <fullName evidence="5">Myosin heavy chain</fullName>
    </recommendedName>
</protein>
<evidence type="ECO:0000256" key="2">
    <source>
        <dbReference type="SAM" id="MobiDB-lite"/>
    </source>
</evidence>
<dbReference type="RefSeq" id="WP_168567639.1">
    <property type="nucleotide sequence ID" value="NZ_CP051167.1"/>
</dbReference>
<evidence type="ECO:0000313" key="4">
    <source>
        <dbReference type="Proteomes" id="UP000500857"/>
    </source>
</evidence>
<evidence type="ECO:0000313" key="3">
    <source>
        <dbReference type="EMBL" id="QIZ69482.1"/>
    </source>
</evidence>
<dbReference type="Proteomes" id="UP000500857">
    <property type="component" value="Chromosome"/>
</dbReference>
<dbReference type="KEGG" id="oxy:HCG48_01840"/>
<evidence type="ECO:0008006" key="5">
    <source>
        <dbReference type="Google" id="ProtNLM"/>
    </source>
</evidence>
<keyword evidence="4" id="KW-1185">Reference proteome</keyword>
<evidence type="ECO:0000256" key="1">
    <source>
        <dbReference type="SAM" id="Coils"/>
    </source>
</evidence>
<feature type="region of interest" description="Disordered" evidence="2">
    <location>
        <begin position="163"/>
        <end position="197"/>
    </location>
</feature>
<accession>A0A6H1TSA8</accession>
<name>A0A6H1TSA8_9CYAN</name>
<feature type="region of interest" description="Disordered" evidence="2">
    <location>
        <begin position="238"/>
        <end position="274"/>
    </location>
</feature>
<feature type="compositionally biased region" description="Basic and acidic residues" evidence="2">
    <location>
        <begin position="29"/>
        <end position="40"/>
    </location>
</feature>
<dbReference type="AlphaFoldDB" id="A0A6H1TSA8"/>
<feature type="compositionally biased region" description="Basic and acidic residues" evidence="2">
    <location>
        <begin position="238"/>
        <end position="273"/>
    </location>
</feature>
<dbReference type="EMBL" id="CP051167">
    <property type="protein sequence ID" value="QIZ69482.1"/>
    <property type="molecule type" value="Genomic_DNA"/>
</dbReference>
<proteinExistence type="predicted"/>
<sequence length="366" mass="42215">MAKKINSRSTKAEIIEAFEELKKEKSSLESQLKKTEKEKQAIANNPLAAAQQTTPSAEVKPKMNAPKTAKDKMHQTIESLQLLQLGFGSAVSELSEQLTAEASKLSELQASVSEEIEELEALHELEVEEETLDTLLESYQERSKEFETELTEQRETLEQQIQDLNKNWNKEKETHTREIQERNRQHQQSQQRDEEEYRYDLQLARDLDKEEYEQRKQALYLELEEARETQEKEWEEREKAIAEREKQQAEAKAKVEAHEKELETNIKNGKDNGRNIGNYQAKVAADLRAKEVEGATRSYELRINSLQQSIQNQEARIQSLNKQLEAALKQVQDLAVKAIEGTANSNSLQAIKEIAVEQARNQQKNK</sequence>
<feature type="region of interest" description="Disordered" evidence="2">
    <location>
        <begin position="29"/>
        <end position="72"/>
    </location>
</feature>
<feature type="compositionally biased region" description="Basic and acidic residues" evidence="2">
    <location>
        <begin position="168"/>
        <end position="184"/>
    </location>
</feature>
<gene>
    <name evidence="3" type="ORF">HCG48_01840</name>
</gene>